<evidence type="ECO:0000313" key="3">
    <source>
        <dbReference type="Proteomes" id="UP000786811"/>
    </source>
</evidence>
<dbReference type="EMBL" id="CAJNRD030001123">
    <property type="protein sequence ID" value="CAG5102602.1"/>
    <property type="molecule type" value="Genomic_DNA"/>
</dbReference>
<evidence type="ECO:0000256" key="1">
    <source>
        <dbReference type="SAM" id="SignalP"/>
    </source>
</evidence>
<organism evidence="2 3">
    <name type="scientific">Cotesia congregata</name>
    <name type="common">Parasitoid wasp</name>
    <name type="synonym">Apanteles congregatus</name>
    <dbReference type="NCBI Taxonomy" id="51543"/>
    <lineage>
        <taxon>Eukaryota</taxon>
        <taxon>Metazoa</taxon>
        <taxon>Ecdysozoa</taxon>
        <taxon>Arthropoda</taxon>
        <taxon>Hexapoda</taxon>
        <taxon>Insecta</taxon>
        <taxon>Pterygota</taxon>
        <taxon>Neoptera</taxon>
        <taxon>Endopterygota</taxon>
        <taxon>Hymenoptera</taxon>
        <taxon>Apocrita</taxon>
        <taxon>Ichneumonoidea</taxon>
        <taxon>Braconidae</taxon>
        <taxon>Microgastrinae</taxon>
        <taxon>Cotesia</taxon>
    </lineage>
</organism>
<keyword evidence="1" id="KW-0732">Signal</keyword>
<dbReference type="PANTHER" id="PTHR21398">
    <property type="entry name" value="AGAP007094-PA"/>
    <property type="match status" value="1"/>
</dbReference>
<dbReference type="Proteomes" id="UP000786811">
    <property type="component" value="Unassembled WGS sequence"/>
</dbReference>
<dbReference type="AlphaFoldDB" id="A0A8J2HNJ9"/>
<proteinExistence type="predicted"/>
<dbReference type="InterPro" id="IPR006631">
    <property type="entry name" value="DM4_12"/>
</dbReference>
<keyword evidence="3" id="KW-1185">Reference proteome</keyword>
<dbReference type="Pfam" id="PF07841">
    <property type="entry name" value="DM4_12"/>
    <property type="match status" value="1"/>
</dbReference>
<feature type="chain" id="PRO_5035283874" evidence="1">
    <location>
        <begin position="24"/>
        <end position="186"/>
    </location>
</feature>
<protein>
    <submittedName>
        <fullName evidence="2">Uncharacterized protein</fullName>
    </submittedName>
</protein>
<dbReference type="SMART" id="SM00718">
    <property type="entry name" value="DM4_12"/>
    <property type="match status" value="1"/>
</dbReference>
<dbReference type="OrthoDB" id="6340174at2759"/>
<name>A0A8J2HNJ9_COTCN</name>
<feature type="signal peptide" evidence="1">
    <location>
        <begin position="1"/>
        <end position="23"/>
    </location>
</feature>
<comment type="caution">
    <text evidence="2">The sequence shown here is derived from an EMBL/GenBank/DDBJ whole genome shotgun (WGS) entry which is preliminary data.</text>
</comment>
<gene>
    <name evidence="2" type="ORF">HICCMSTLAB_LOCUS11097</name>
</gene>
<sequence length="186" mass="20908">MCHYCIKYNYSFLILIFVNIASGSKVKNVTLAVGRHIRSITYPQGSGMGIFFAISVPLDLPEKSVSMAFYFEANYRLPNDKNLTDCYECYQEENINRKFTYDIIESKLESAGYPGRKCLLRAICEAALNPVTGNGLVGDIIHILFTPSSSKEENLSQEIVDAESNCSCTDYDCPMSLLDIISHYIH</sequence>
<reference evidence="2" key="1">
    <citation type="submission" date="2021-04" db="EMBL/GenBank/DDBJ databases">
        <authorList>
            <person name="Chebbi M.A.C M."/>
        </authorList>
    </citation>
    <scope>NUCLEOTIDE SEQUENCE</scope>
</reference>
<accession>A0A8J2HNJ9</accession>
<evidence type="ECO:0000313" key="2">
    <source>
        <dbReference type="EMBL" id="CAG5102602.1"/>
    </source>
</evidence>
<dbReference type="PANTHER" id="PTHR21398:SF22">
    <property type="entry name" value="IP12060P-RELATED"/>
    <property type="match status" value="1"/>
</dbReference>